<evidence type="ECO:0000313" key="3">
    <source>
        <dbReference type="Proteomes" id="UP000647235"/>
    </source>
</evidence>
<dbReference type="RefSeq" id="WP_021861444.1">
    <property type="nucleotide sequence ID" value="NZ_JACOOY010000002.1"/>
</dbReference>
<organism evidence="2 3">
    <name type="scientific">Dorea hominis</name>
    <dbReference type="NCBI Taxonomy" id="2763040"/>
    <lineage>
        <taxon>Bacteria</taxon>
        <taxon>Bacillati</taxon>
        <taxon>Bacillota</taxon>
        <taxon>Clostridia</taxon>
        <taxon>Lachnospirales</taxon>
        <taxon>Lachnospiraceae</taxon>
        <taxon>Dorea</taxon>
    </lineage>
</organism>
<feature type="transmembrane region" description="Helical" evidence="1">
    <location>
        <begin position="29"/>
        <end position="50"/>
    </location>
</feature>
<dbReference type="Proteomes" id="UP000647235">
    <property type="component" value="Unassembled WGS sequence"/>
</dbReference>
<gene>
    <name evidence="2" type="ORF">H8S07_01570</name>
</gene>
<evidence type="ECO:0000256" key="1">
    <source>
        <dbReference type="SAM" id="Phobius"/>
    </source>
</evidence>
<keyword evidence="1" id="KW-1133">Transmembrane helix</keyword>
<protein>
    <submittedName>
        <fullName evidence="2">DUF4366 domain-containing protein</fullName>
    </submittedName>
</protein>
<reference evidence="2 3" key="1">
    <citation type="submission" date="2020-08" db="EMBL/GenBank/DDBJ databases">
        <title>Genome public.</title>
        <authorList>
            <person name="Liu C."/>
            <person name="Sun Q."/>
        </authorList>
    </citation>
    <scope>NUCLEOTIDE SEQUENCE [LARGE SCALE GENOMIC DNA]</scope>
    <source>
        <strain evidence="2 3">NSJ-36</strain>
    </source>
</reference>
<sequence length="80" mass="9110">MSRVDELIAATKLSELVNKKEEDKQCKNVLWALAIVGAIAAVAGIAYAVYCFFTPDYLEDFEDDFEDDFDDDFFNDEDQV</sequence>
<keyword evidence="1" id="KW-0812">Transmembrane</keyword>
<evidence type="ECO:0000313" key="2">
    <source>
        <dbReference type="EMBL" id="MBC5663975.1"/>
    </source>
</evidence>
<keyword evidence="1" id="KW-0472">Membrane</keyword>
<accession>A0ABR7ETT4</accession>
<name>A0ABR7ETT4_9FIRM</name>
<keyword evidence="3" id="KW-1185">Reference proteome</keyword>
<proteinExistence type="predicted"/>
<comment type="caution">
    <text evidence="2">The sequence shown here is derived from an EMBL/GenBank/DDBJ whole genome shotgun (WGS) entry which is preliminary data.</text>
</comment>
<dbReference type="EMBL" id="JACOOY010000002">
    <property type="protein sequence ID" value="MBC5663975.1"/>
    <property type="molecule type" value="Genomic_DNA"/>
</dbReference>